<accession>A0A3N4HH18</accession>
<dbReference type="AlphaFoldDB" id="A0A3N4HH18"/>
<name>A0A3N4HH18_ASCIM</name>
<organism evidence="2 3">
    <name type="scientific">Ascobolus immersus RN42</name>
    <dbReference type="NCBI Taxonomy" id="1160509"/>
    <lineage>
        <taxon>Eukaryota</taxon>
        <taxon>Fungi</taxon>
        <taxon>Dikarya</taxon>
        <taxon>Ascomycota</taxon>
        <taxon>Pezizomycotina</taxon>
        <taxon>Pezizomycetes</taxon>
        <taxon>Pezizales</taxon>
        <taxon>Ascobolaceae</taxon>
        <taxon>Ascobolus</taxon>
    </lineage>
</organism>
<evidence type="ECO:0000256" key="1">
    <source>
        <dbReference type="SAM" id="MobiDB-lite"/>
    </source>
</evidence>
<feature type="region of interest" description="Disordered" evidence="1">
    <location>
        <begin position="1"/>
        <end position="20"/>
    </location>
</feature>
<keyword evidence="3" id="KW-1185">Reference proteome</keyword>
<feature type="compositionally biased region" description="Polar residues" evidence="1">
    <location>
        <begin position="1"/>
        <end position="11"/>
    </location>
</feature>
<dbReference type="EMBL" id="ML119844">
    <property type="protein sequence ID" value="RPA72817.1"/>
    <property type="molecule type" value="Genomic_DNA"/>
</dbReference>
<dbReference type="Proteomes" id="UP000275078">
    <property type="component" value="Unassembled WGS sequence"/>
</dbReference>
<gene>
    <name evidence="2" type="ORF">BJ508DRAFT_67299</name>
</gene>
<proteinExistence type="predicted"/>
<reference evidence="2 3" key="1">
    <citation type="journal article" date="2018" name="Nat. Ecol. Evol.">
        <title>Pezizomycetes genomes reveal the molecular basis of ectomycorrhizal truffle lifestyle.</title>
        <authorList>
            <person name="Murat C."/>
            <person name="Payen T."/>
            <person name="Noel B."/>
            <person name="Kuo A."/>
            <person name="Morin E."/>
            <person name="Chen J."/>
            <person name="Kohler A."/>
            <person name="Krizsan K."/>
            <person name="Balestrini R."/>
            <person name="Da Silva C."/>
            <person name="Montanini B."/>
            <person name="Hainaut M."/>
            <person name="Levati E."/>
            <person name="Barry K.W."/>
            <person name="Belfiori B."/>
            <person name="Cichocki N."/>
            <person name="Clum A."/>
            <person name="Dockter R.B."/>
            <person name="Fauchery L."/>
            <person name="Guy J."/>
            <person name="Iotti M."/>
            <person name="Le Tacon F."/>
            <person name="Lindquist E.A."/>
            <person name="Lipzen A."/>
            <person name="Malagnac F."/>
            <person name="Mello A."/>
            <person name="Molinier V."/>
            <person name="Miyauchi S."/>
            <person name="Poulain J."/>
            <person name="Riccioni C."/>
            <person name="Rubini A."/>
            <person name="Sitrit Y."/>
            <person name="Splivallo R."/>
            <person name="Traeger S."/>
            <person name="Wang M."/>
            <person name="Zifcakova L."/>
            <person name="Wipf D."/>
            <person name="Zambonelli A."/>
            <person name="Paolocci F."/>
            <person name="Nowrousian M."/>
            <person name="Ottonello S."/>
            <person name="Baldrian P."/>
            <person name="Spatafora J.W."/>
            <person name="Henrissat B."/>
            <person name="Nagy L.G."/>
            <person name="Aury J.M."/>
            <person name="Wincker P."/>
            <person name="Grigoriev I.V."/>
            <person name="Bonfante P."/>
            <person name="Martin F.M."/>
        </authorList>
    </citation>
    <scope>NUCLEOTIDE SEQUENCE [LARGE SCALE GENOMIC DNA]</scope>
    <source>
        <strain evidence="2 3">RN42</strain>
    </source>
</reference>
<protein>
    <submittedName>
        <fullName evidence="2">Uncharacterized protein</fullName>
    </submittedName>
</protein>
<evidence type="ECO:0000313" key="3">
    <source>
        <dbReference type="Proteomes" id="UP000275078"/>
    </source>
</evidence>
<sequence length="453" mass="51727">MTPSRAPTNESARAAPAPTNDTITLDTIRAKYADQLPANFPGLDNLFAALGPDVPPSTIDAFLTDMFRPITPPPRTKVVEASELLPGFEDYPYPSFVGPGMSEAERPATTKKQDGWTPLEFMEGKDYSLKTVWEDPVEKMWEFKNDLEACLLYDGYFEDLEVFREFWSRAEMVYEDAIGMINAANEIADMKERLDVVKKCKDVLWIMDFSKPNTIWRIAESLFRPLLTDLGVTVSEFVSIMLEIEYKQIQATGDQEALTAFCTKFLGPEPAELDALSREESQAKAKEFYQNFDSQKYMEEVKANLDKPDPAVDEKLKLVHEKCAELREKKRALIKEYVKDGQAVLEKEKAEAEAEDGEPEEDYDMLMHRFRSGDLNHKNITVKQAKIFERQNQGKNREEDELLVRTYIEVCFATLAEFVARGIVWVQGYEDIDNCIEYMEKAINDDQGQNGKA</sequence>
<evidence type="ECO:0000313" key="2">
    <source>
        <dbReference type="EMBL" id="RPA72817.1"/>
    </source>
</evidence>